<accession>A0ACC3BKE3</accession>
<evidence type="ECO:0000313" key="1">
    <source>
        <dbReference type="EMBL" id="KAK1858454.1"/>
    </source>
</evidence>
<proteinExistence type="predicted"/>
<sequence length="803" mass="76380">MMPFSARPPPASAGVTAAAAAQVASLFRTRRLADVRAVEARVAADATASGEKLRGLLAGRYGVLLGAADGVAALAESAAGVAADLTRVGGGATALASRLAPAPGGRSATGATLTGTSDADASLEEGGLGQASERDTVRRLALRKMGAPSHGESGGDAKDALSQTVSAAVATALGAWVVDVTGLVDGEAGRRLAARGDSLPELADALAAAEGALCGVDDASATGDASIDASTQHPEQGADSNTAGEVDPAVAAGWAAHSAATAIVDAGTVAGAGLPRGLFSGLIQRRAVDVTVAAVEGAVDGAIAAFDAAWSDCKGYPGGEAVWVAVTTAASACMAGADLSSTLRTLTADASRLAASLPSVADALRVATARCLPRLLRHIHEAVTALPRAPATVSGSGAPLGAAAPPANFPGCDGLRAAVTVPLTLFPPSPPSLSTESAVTVGASGAGAASFTPTTPAAARALLAAAVATSIGASAPLVAASTLRLPSLPTSTTPRHARPAIAVASAAYRVWAGAVADGLVARSAAELAGGVLQHTGGWATAAAAAGTVAGPTLPSPPAARLALATAAALRAAGGVRLPPRAAAVLAAAVADRTAGVYSAILPGAGERVAAQVGLDTAYLSAVLGGVPALADVAVAAVGAAGSLAQEAGTSSPPSFSPAVARAVSRSAVSLGSLPLTGVAASGGGTPPPAGVTPVVAVAPPAPRLTYLPAPLPSSYAAPAVVAGRGGTPSRGGPGGVLPRSGRGVGSAGSSAAAAAAAAAVATKEGAAAGAGAGVAAELASSLGAHMGRFGSRLFETALFRGGG</sequence>
<organism evidence="1 2">
    <name type="scientific">Pyropia yezoensis</name>
    <name type="common">Susabi-nori</name>
    <name type="synonym">Porphyra yezoensis</name>
    <dbReference type="NCBI Taxonomy" id="2788"/>
    <lineage>
        <taxon>Eukaryota</taxon>
        <taxon>Rhodophyta</taxon>
        <taxon>Bangiophyceae</taxon>
        <taxon>Bangiales</taxon>
        <taxon>Bangiaceae</taxon>
        <taxon>Pyropia</taxon>
    </lineage>
</organism>
<reference evidence="1" key="1">
    <citation type="submission" date="2019-11" db="EMBL/GenBank/DDBJ databases">
        <title>Nori genome reveals adaptations in red seaweeds to the harsh intertidal environment.</title>
        <authorList>
            <person name="Wang D."/>
            <person name="Mao Y."/>
        </authorList>
    </citation>
    <scope>NUCLEOTIDE SEQUENCE</scope>
    <source>
        <tissue evidence="1">Gametophyte</tissue>
    </source>
</reference>
<name>A0ACC3BKE3_PYRYE</name>
<dbReference type="Proteomes" id="UP000798662">
    <property type="component" value="Chromosome 1"/>
</dbReference>
<dbReference type="EMBL" id="CM020618">
    <property type="protein sequence ID" value="KAK1858454.1"/>
    <property type="molecule type" value="Genomic_DNA"/>
</dbReference>
<gene>
    <name evidence="1" type="ORF">I4F81_001059</name>
</gene>
<protein>
    <submittedName>
        <fullName evidence="1">Uncharacterized protein</fullName>
    </submittedName>
</protein>
<comment type="caution">
    <text evidence="1">The sequence shown here is derived from an EMBL/GenBank/DDBJ whole genome shotgun (WGS) entry which is preliminary data.</text>
</comment>
<evidence type="ECO:0000313" key="2">
    <source>
        <dbReference type="Proteomes" id="UP000798662"/>
    </source>
</evidence>
<keyword evidence="2" id="KW-1185">Reference proteome</keyword>